<dbReference type="Proteomes" id="UP000886998">
    <property type="component" value="Unassembled WGS sequence"/>
</dbReference>
<name>A0A8X6WVW0_9ARAC</name>
<evidence type="ECO:0000256" key="1">
    <source>
        <dbReference type="SAM" id="SignalP"/>
    </source>
</evidence>
<dbReference type="EMBL" id="BMAV01002470">
    <property type="protein sequence ID" value="GFY41384.1"/>
    <property type="molecule type" value="Genomic_DNA"/>
</dbReference>
<comment type="caution">
    <text evidence="2">The sequence shown here is derived from an EMBL/GenBank/DDBJ whole genome shotgun (WGS) entry which is preliminary data.</text>
</comment>
<protein>
    <submittedName>
        <fullName evidence="2">Uncharacterized protein</fullName>
    </submittedName>
</protein>
<sequence>MSRKTACIELLLFPSLINSTTYVEVVSGGDKDGTRAAPGGSGNLQLHQVLCQLSLQITVRTVRAEIGAAFFWNMRFPPKGAVLSVKGTGKSMAMQFKWSIGWMVAQMAAVIKSFFLRGRNLERYLYGRRRIGLLLQYAQPVAVRWDLGS</sequence>
<feature type="signal peptide" evidence="1">
    <location>
        <begin position="1"/>
        <end position="22"/>
    </location>
</feature>
<keyword evidence="1" id="KW-0732">Signal</keyword>
<dbReference type="AlphaFoldDB" id="A0A8X6WVW0"/>
<evidence type="ECO:0000313" key="3">
    <source>
        <dbReference type="Proteomes" id="UP000886998"/>
    </source>
</evidence>
<gene>
    <name evidence="2" type="ORF">TNIN_399251</name>
</gene>
<keyword evidence="3" id="KW-1185">Reference proteome</keyword>
<organism evidence="2 3">
    <name type="scientific">Trichonephila inaurata madagascariensis</name>
    <dbReference type="NCBI Taxonomy" id="2747483"/>
    <lineage>
        <taxon>Eukaryota</taxon>
        <taxon>Metazoa</taxon>
        <taxon>Ecdysozoa</taxon>
        <taxon>Arthropoda</taxon>
        <taxon>Chelicerata</taxon>
        <taxon>Arachnida</taxon>
        <taxon>Araneae</taxon>
        <taxon>Araneomorphae</taxon>
        <taxon>Entelegynae</taxon>
        <taxon>Araneoidea</taxon>
        <taxon>Nephilidae</taxon>
        <taxon>Trichonephila</taxon>
        <taxon>Trichonephila inaurata</taxon>
    </lineage>
</organism>
<accession>A0A8X6WVW0</accession>
<evidence type="ECO:0000313" key="2">
    <source>
        <dbReference type="EMBL" id="GFY41384.1"/>
    </source>
</evidence>
<feature type="chain" id="PRO_5036448808" evidence="1">
    <location>
        <begin position="23"/>
        <end position="149"/>
    </location>
</feature>
<reference evidence="2" key="1">
    <citation type="submission" date="2020-08" db="EMBL/GenBank/DDBJ databases">
        <title>Multicomponent nature underlies the extraordinary mechanical properties of spider dragline silk.</title>
        <authorList>
            <person name="Kono N."/>
            <person name="Nakamura H."/>
            <person name="Mori M."/>
            <person name="Yoshida Y."/>
            <person name="Ohtoshi R."/>
            <person name="Malay A.D."/>
            <person name="Moran D.A.P."/>
            <person name="Tomita M."/>
            <person name="Numata K."/>
            <person name="Arakawa K."/>
        </authorList>
    </citation>
    <scope>NUCLEOTIDE SEQUENCE</scope>
</reference>
<proteinExistence type="predicted"/>